<dbReference type="AlphaFoldDB" id="A0A917AJ41"/>
<feature type="chain" id="PRO_5038701166" description="ArsR family transcriptional regulator" evidence="2">
    <location>
        <begin position="20"/>
        <end position="414"/>
    </location>
</feature>
<protein>
    <recommendedName>
        <fullName evidence="5">ArsR family transcriptional regulator</fullName>
    </recommendedName>
</protein>
<organism evidence="3 4">
    <name type="scientific">Priestia taiwanensis</name>
    <dbReference type="NCBI Taxonomy" id="1347902"/>
    <lineage>
        <taxon>Bacteria</taxon>
        <taxon>Bacillati</taxon>
        <taxon>Bacillota</taxon>
        <taxon>Bacilli</taxon>
        <taxon>Bacillales</taxon>
        <taxon>Bacillaceae</taxon>
        <taxon>Priestia</taxon>
    </lineage>
</organism>
<dbReference type="RefSeq" id="WP_188386785.1">
    <property type="nucleotide sequence ID" value="NZ_BMFK01000001.1"/>
</dbReference>
<keyword evidence="4" id="KW-1185">Reference proteome</keyword>
<evidence type="ECO:0000256" key="1">
    <source>
        <dbReference type="SAM" id="MobiDB-lite"/>
    </source>
</evidence>
<feature type="region of interest" description="Disordered" evidence="1">
    <location>
        <begin position="25"/>
        <end position="52"/>
    </location>
</feature>
<reference evidence="3" key="2">
    <citation type="submission" date="2020-09" db="EMBL/GenBank/DDBJ databases">
        <authorList>
            <person name="Sun Q."/>
            <person name="Zhou Y."/>
        </authorList>
    </citation>
    <scope>NUCLEOTIDE SEQUENCE</scope>
    <source>
        <strain evidence="3">CGMCC 1.12698</strain>
    </source>
</reference>
<evidence type="ECO:0000313" key="3">
    <source>
        <dbReference type="EMBL" id="GGE56960.1"/>
    </source>
</evidence>
<dbReference type="PROSITE" id="PS51257">
    <property type="entry name" value="PROKAR_LIPOPROTEIN"/>
    <property type="match status" value="1"/>
</dbReference>
<name>A0A917AJ41_9BACI</name>
<sequence>MTVKKWGIALSSASILLLAACTNETSDHSKHQPTTKETTEQEATTKVHKEMPKSFNENATNGLLTMNMKNSTRLNEQDPVKMAVLTSQMIWPATHTDNQPNAVILAPKGNWQLALASADLIHHPSNGPILFLEDKKIPETTLQEIKRLSPTGIKDGTNIIVIGELDESAKTQLASYKVKQLKETDAAKLAKEVDALYAEITGDYPTSVIIGSSDNDAQLFSVPAANWIAHMPEPILYVSKDTVPEATIDALKERKGKAIIYVLGPEKIISKEVENQLGEHGKVVRISGETPTANSVAFATFKDKDTGFGWGMTEPGHGVSFTSSTTPSLAIAGAPFSHMGKHAPVIILDKGEVTKDAFDFLVKIKPTFKDDPTTGPYNHAFILGADASISYKSQGILDDALEIVQEDGKGHEGH</sequence>
<dbReference type="Proteomes" id="UP000605259">
    <property type="component" value="Unassembled WGS sequence"/>
</dbReference>
<dbReference type="GO" id="GO:0030288">
    <property type="term" value="C:outer membrane-bounded periplasmic space"/>
    <property type="evidence" value="ECO:0007669"/>
    <property type="project" value="TreeGrafter"/>
</dbReference>
<gene>
    <name evidence="3" type="ORF">GCM10007140_04110</name>
</gene>
<dbReference type="PANTHER" id="PTHR30032">
    <property type="entry name" value="N-ACETYLMURAMOYL-L-ALANINE AMIDASE-RELATED"/>
    <property type="match status" value="1"/>
</dbReference>
<evidence type="ECO:0000313" key="4">
    <source>
        <dbReference type="Proteomes" id="UP000605259"/>
    </source>
</evidence>
<dbReference type="EMBL" id="BMFK01000001">
    <property type="protein sequence ID" value="GGE56960.1"/>
    <property type="molecule type" value="Genomic_DNA"/>
</dbReference>
<dbReference type="PANTHER" id="PTHR30032:SF4">
    <property type="entry name" value="AMIDASE ENHANCER"/>
    <property type="match status" value="1"/>
</dbReference>
<reference evidence="3" key="1">
    <citation type="journal article" date="2014" name="Int. J. Syst. Evol. Microbiol.">
        <title>Complete genome sequence of Corynebacterium casei LMG S-19264T (=DSM 44701T), isolated from a smear-ripened cheese.</title>
        <authorList>
            <consortium name="US DOE Joint Genome Institute (JGI-PGF)"/>
            <person name="Walter F."/>
            <person name="Albersmeier A."/>
            <person name="Kalinowski J."/>
            <person name="Ruckert C."/>
        </authorList>
    </citation>
    <scope>NUCLEOTIDE SEQUENCE</scope>
    <source>
        <strain evidence="3">CGMCC 1.12698</strain>
    </source>
</reference>
<dbReference type="InterPro" id="IPR051922">
    <property type="entry name" value="Bact_Sporulation_Assoc"/>
</dbReference>
<accession>A0A917AJ41</accession>
<comment type="caution">
    <text evidence="3">The sequence shown here is derived from an EMBL/GenBank/DDBJ whole genome shotgun (WGS) entry which is preliminary data.</text>
</comment>
<proteinExistence type="predicted"/>
<feature type="signal peptide" evidence="2">
    <location>
        <begin position="1"/>
        <end position="19"/>
    </location>
</feature>
<keyword evidence="2" id="KW-0732">Signal</keyword>
<feature type="compositionally biased region" description="Basic and acidic residues" evidence="1">
    <location>
        <begin position="37"/>
        <end position="52"/>
    </location>
</feature>
<evidence type="ECO:0000256" key="2">
    <source>
        <dbReference type="SAM" id="SignalP"/>
    </source>
</evidence>
<evidence type="ECO:0008006" key="5">
    <source>
        <dbReference type="Google" id="ProtNLM"/>
    </source>
</evidence>